<name>A0A9P4NXX0_9PEZI</name>
<dbReference type="PROSITE" id="PS50181">
    <property type="entry name" value="FBOX"/>
    <property type="match status" value="1"/>
</dbReference>
<keyword evidence="4" id="KW-1185">Reference proteome</keyword>
<sequence>MRKEEIIGEGEDPLVDTTAAIPLNSKRTQRQKKKQQKKDKAHKELATLLDLPSELFMTVLGYSRPSDVFVLSRVSKDLREFILYQEATITREIIDCRYLALSKCFPLPIPLERVDKNVHPAMLSEERQTMLNLHKKPYQHIKPPDPQALCTCLTCMLAWNNLCLVVDFAFWQGNLDRGEPITIIARGKYPEWNQKLVSDNATIVTKALDSPLYYARLLEEHLRSTINSARRHGNNKGNKRRRFRMTSDDAASETDCFLERSGPPSMDFPFHRDNYYMLEAYLPNRGWNQEQQRWMYIPASQHDRDVEHVKAWAARRNFGQMRPRGE</sequence>
<dbReference type="EMBL" id="MU007020">
    <property type="protein sequence ID" value="KAF2433652.1"/>
    <property type="molecule type" value="Genomic_DNA"/>
</dbReference>
<proteinExistence type="predicted"/>
<dbReference type="AlphaFoldDB" id="A0A9P4NXX0"/>
<evidence type="ECO:0000313" key="4">
    <source>
        <dbReference type="Proteomes" id="UP000800235"/>
    </source>
</evidence>
<evidence type="ECO:0000259" key="2">
    <source>
        <dbReference type="PROSITE" id="PS50181"/>
    </source>
</evidence>
<dbReference type="InterPro" id="IPR001810">
    <property type="entry name" value="F-box_dom"/>
</dbReference>
<feature type="domain" description="F-box" evidence="2">
    <location>
        <begin position="45"/>
        <end position="93"/>
    </location>
</feature>
<protein>
    <recommendedName>
        <fullName evidence="2">F-box domain-containing protein</fullName>
    </recommendedName>
</protein>
<accession>A0A9P4NXX0</accession>
<dbReference type="Proteomes" id="UP000800235">
    <property type="component" value="Unassembled WGS sequence"/>
</dbReference>
<dbReference type="Pfam" id="PF00646">
    <property type="entry name" value="F-box"/>
    <property type="match status" value="1"/>
</dbReference>
<organism evidence="3 4">
    <name type="scientific">Tothia fuscella</name>
    <dbReference type="NCBI Taxonomy" id="1048955"/>
    <lineage>
        <taxon>Eukaryota</taxon>
        <taxon>Fungi</taxon>
        <taxon>Dikarya</taxon>
        <taxon>Ascomycota</taxon>
        <taxon>Pezizomycotina</taxon>
        <taxon>Dothideomycetes</taxon>
        <taxon>Pleosporomycetidae</taxon>
        <taxon>Venturiales</taxon>
        <taxon>Cylindrosympodiaceae</taxon>
        <taxon>Tothia</taxon>
    </lineage>
</organism>
<evidence type="ECO:0000256" key="1">
    <source>
        <dbReference type="SAM" id="MobiDB-lite"/>
    </source>
</evidence>
<evidence type="ECO:0000313" key="3">
    <source>
        <dbReference type="EMBL" id="KAF2433652.1"/>
    </source>
</evidence>
<dbReference type="OrthoDB" id="3642468at2759"/>
<feature type="region of interest" description="Disordered" evidence="1">
    <location>
        <begin position="1"/>
        <end position="41"/>
    </location>
</feature>
<gene>
    <name evidence="3" type="ORF">EJ08DRAFT_607448</name>
</gene>
<dbReference type="SUPFAM" id="SSF81383">
    <property type="entry name" value="F-box domain"/>
    <property type="match status" value="1"/>
</dbReference>
<reference evidence="3" key="1">
    <citation type="journal article" date="2020" name="Stud. Mycol.">
        <title>101 Dothideomycetes genomes: a test case for predicting lifestyles and emergence of pathogens.</title>
        <authorList>
            <person name="Haridas S."/>
            <person name="Albert R."/>
            <person name="Binder M."/>
            <person name="Bloem J."/>
            <person name="Labutti K."/>
            <person name="Salamov A."/>
            <person name="Andreopoulos B."/>
            <person name="Baker S."/>
            <person name="Barry K."/>
            <person name="Bills G."/>
            <person name="Bluhm B."/>
            <person name="Cannon C."/>
            <person name="Castanera R."/>
            <person name="Culley D."/>
            <person name="Daum C."/>
            <person name="Ezra D."/>
            <person name="Gonzalez J."/>
            <person name="Henrissat B."/>
            <person name="Kuo A."/>
            <person name="Liang C."/>
            <person name="Lipzen A."/>
            <person name="Lutzoni F."/>
            <person name="Magnuson J."/>
            <person name="Mondo S."/>
            <person name="Nolan M."/>
            <person name="Ohm R."/>
            <person name="Pangilinan J."/>
            <person name="Park H.-J."/>
            <person name="Ramirez L."/>
            <person name="Alfaro M."/>
            <person name="Sun H."/>
            <person name="Tritt A."/>
            <person name="Yoshinaga Y."/>
            <person name="Zwiers L.-H."/>
            <person name="Turgeon B."/>
            <person name="Goodwin S."/>
            <person name="Spatafora J."/>
            <person name="Crous P."/>
            <person name="Grigoriev I."/>
        </authorList>
    </citation>
    <scope>NUCLEOTIDE SEQUENCE</scope>
    <source>
        <strain evidence="3">CBS 130266</strain>
    </source>
</reference>
<dbReference type="InterPro" id="IPR036047">
    <property type="entry name" value="F-box-like_dom_sf"/>
</dbReference>
<feature type="compositionally biased region" description="Basic residues" evidence="1">
    <location>
        <begin position="27"/>
        <end position="40"/>
    </location>
</feature>
<comment type="caution">
    <text evidence="3">The sequence shown here is derived from an EMBL/GenBank/DDBJ whole genome shotgun (WGS) entry which is preliminary data.</text>
</comment>